<dbReference type="Gramene" id="OE9A019164T1">
    <property type="protein sequence ID" value="OE9A019164C1"/>
    <property type="gene ID" value="OE9A019164"/>
</dbReference>
<dbReference type="InterPro" id="IPR036770">
    <property type="entry name" value="Ankyrin_rpt-contain_sf"/>
</dbReference>
<evidence type="ECO:0000313" key="1">
    <source>
        <dbReference type="EMBL" id="CAA2984571.1"/>
    </source>
</evidence>
<dbReference type="InterPro" id="IPR002110">
    <property type="entry name" value="Ankyrin_rpt"/>
</dbReference>
<dbReference type="SMART" id="SM00248">
    <property type="entry name" value="ANK"/>
    <property type="match status" value="3"/>
</dbReference>
<dbReference type="Proteomes" id="UP000594638">
    <property type="component" value="Unassembled WGS sequence"/>
</dbReference>
<protein>
    <submittedName>
        <fullName evidence="1">Ankyrin repeat-containing ITN1-like isoform X2</fullName>
    </submittedName>
</protein>
<name>A0A8S0RWV2_OLEEU</name>
<dbReference type="PANTHER" id="PTHR24177">
    <property type="entry name" value="CASKIN"/>
    <property type="match status" value="1"/>
</dbReference>
<sequence length="710" mass="81838">MTKLKSNQRHNLAGLGIVPEKLTEDNFISWKNCLANYLVGNGLWGVVSAQEIEPDKTNIQEHEKWKKKNALALHAIQLSCGQAIYSKFINADINADYVWTQLVEKGDHDKESRVDDNGLSEYLEYEPLYKAIKKGNWHAIEGFFQEKTLPFTESISSHKETALHMATLSRQTEIAKKLINLMGPKELELKNEHGATALSFAAICGATELAEEMVSRNKELVTIETTGQEYGQLPVIVAALYRQKDMVHYLYNKTPKDVLSPEKGANGVTLLSYLITAEIYDVAFLLLEKYPQLGVIPDVHDNYALKILAQRPSAFLSGTELSFWEKWIYYCVRVHEEHVEMQTSSTSHDHNIQIPESNSEDLGGRMAHGSLTITTQVPKIRYIYRRKSVHVEVRKFLRVAFKKMAQMSKPELEKMDLDKIINDAIENGIFEFIDEMIKCAPEIIWRKDKKERTIFSNAIISRQEKIFGLIFTLGKEKCLTGMRYDIFVNNYLHLAAKLSPPSRLDIVTGVALQMQRELQWFKIHYIYRRKSVHVEVRKFLKVVFKKMVQLSKPELEKMDLDKIINDAIKNGIFELIDEMIKCAPEIIWRKDKKERTIFSNAIISRQEKIFGLIFTLGKEKCLMGMRYDIFVNNYLHLAAKLSPPSRLDIVTGAALQMQRELQWFKEVESLVQPKFKEELNSHNKTPKILFTDEHEKLAKKAEDWMKSTAG</sequence>
<dbReference type="OrthoDB" id="1718144at2759"/>
<dbReference type="PANTHER" id="PTHR24177:SF335">
    <property type="entry name" value="PGG DOMAIN-CONTAINING PROTEIN"/>
    <property type="match status" value="1"/>
</dbReference>
<dbReference type="AlphaFoldDB" id="A0A8S0RWV2"/>
<dbReference type="SUPFAM" id="SSF48403">
    <property type="entry name" value="Ankyrin repeat"/>
    <property type="match status" value="1"/>
</dbReference>
<dbReference type="GO" id="GO:0016020">
    <property type="term" value="C:membrane"/>
    <property type="evidence" value="ECO:0007669"/>
    <property type="project" value="TreeGrafter"/>
</dbReference>
<gene>
    <name evidence="1" type="ORF">OLEA9_A019164</name>
</gene>
<evidence type="ECO:0000313" key="2">
    <source>
        <dbReference type="Proteomes" id="UP000594638"/>
    </source>
</evidence>
<keyword evidence="2" id="KW-1185">Reference proteome</keyword>
<reference evidence="1 2" key="1">
    <citation type="submission" date="2019-12" db="EMBL/GenBank/DDBJ databases">
        <authorList>
            <person name="Alioto T."/>
            <person name="Alioto T."/>
            <person name="Gomez Garrido J."/>
        </authorList>
    </citation>
    <scope>NUCLEOTIDE SEQUENCE [LARGE SCALE GENOMIC DNA]</scope>
</reference>
<organism evidence="1 2">
    <name type="scientific">Olea europaea subsp. europaea</name>
    <dbReference type="NCBI Taxonomy" id="158383"/>
    <lineage>
        <taxon>Eukaryota</taxon>
        <taxon>Viridiplantae</taxon>
        <taxon>Streptophyta</taxon>
        <taxon>Embryophyta</taxon>
        <taxon>Tracheophyta</taxon>
        <taxon>Spermatophyta</taxon>
        <taxon>Magnoliopsida</taxon>
        <taxon>eudicotyledons</taxon>
        <taxon>Gunneridae</taxon>
        <taxon>Pentapetalae</taxon>
        <taxon>asterids</taxon>
        <taxon>lamiids</taxon>
        <taxon>Lamiales</taxon>
        <taxon>Oleaceae</taxon>
        <taxon>Oleeae</taxon>
        <taxon>Olea</taxon>
    </lineage>
</organism>
<proteinExistence type="predicted"/>
<dbReference type="Gene3D" id="1.25.40.20">
    <property type="entry name" value="Ankyrin repeat-containing domain"/>
    <property type="match status" value="1"/>
</dbReference>
<comment type="caution">
    <text evidence="1">The sequence shown here is derived from an EMBL/GenBank/DDBJ whole genome shotgun (WGS) entry which is preliminary data.</text>
</comment>
<dbReference type="EMBL" id="CACTIH010003771">
    <property type="protein sequence ID" value="CAA2984571.1"/>
    <property type="molecule type" value="Genomic_DNA"/>
</dbReference>
<accession>A0A8S0RWV2</accession>